<evidence type="ECO:0000313" key="6">
    <source>
        <dbReference type="Proteomes" id="UP000435304"/>
    </source>
</evidence>
<sequence length="408" mass="43770">MEESIRIDGADHLSSEQVARRLGVRLQTVYAYASRGVLHRRRLPGRRESYFALAEVEALTGGTGRGGTGRRRPPGLSDDVRTAITLIEHDRLSYRGHDATVLAADRTFVEVVELLWQRPARLVAGPQDVDRARRLLHQLPPEASAADRLALVARACAAGTVDRHDLAPDQVTTAMGRLLATSAVTTGAVTPGDVATTDGSTPPPEPVDVPATLAGALGISQVRWVEQALVLLADHDMAGSTTAARVAASARADPYAVVAAAAGAFDSPLHGTAGRRAHRLLGALAEDPAATLAECLQDRPVPGFGHLVYAEQDPRAEFLLDRLAELVDHPLLASVELLSDRLWQRRGLVRTVDLALALGAHLLGGGSRLPEVLFLHARLVGWTAHALEEYREPPLRFRLQGVYTGPRP</sequence>
<evidence type="ECO:0000256" key="1">
    <source>
        <dbReference type="ARBA" id="ARBA00005163"/>
    </source>
</evidence>
<evidence type="ECO:0000256" key="3">
    <source>
        <dbReference type="ARBA" id="ARBA00012972"/>
    </source>
</evidence>
<dbReference type="InterPro" id="IPR016142">
    <property type="entry name" value="Citrate_synth-like_lrg_a-sub"/>
</dbReference>
<dbReference type="PRINTS" id="PR00143">
    <property type="entry name" value="CITRTSNTHASE"/>
</dbReference>
<comment type="similarity">
    <text evidence="2">Belongs to the citrate synthase family.</text>
</comment>
<dbReference type="UniPathway" id="UPA00223"/>
<dbReference type="Gene3D" id="1.10.230.10">
    <property type="entry name" value="Cytochrome P450-Terp, domain 2"/>
    <property type="match status" value="1"/>
</dbReference>
<dbReference type="Gene3D" id="1.10.580.10">
    <property type="entry name" value="Citrate Synthase, domain 1"/>
    <property type="match status" value="1"/>
</dbReference>
<evidence type="ECO:0000313" key="5">
    <source>
        <dbReference type="EMBL" id="MVA75072.1"/>
    </source>
</evidence>
<dbReference type="InterPro" id="IPR036969">
    <property type="entry name" value="Citrate_synthase_sf"/>
</dbReference>
<dbReference type="GO" id="GO:0006099">
    <property type="term" value="P:tricarboxylic acid cycle"/>
    <property type="evidence" value="ECO:0007669"/>
    <property type="project" value="UniProtKB-UniPathway"/>
</dbReference>
<name>A0A6A9UTT7_9ACTN</name>
<reference evidence="5 6" key="1">
    <citation type="submission" date="2019-12" db="EMBL/GenBank/DDBJ databases">
        <title>Auraticoccus cholistani sp. nov., an actinomycete isolated from soil of Cholistan desert.</title>
        <authorList>
            <person name="Cheema M.T."/>
        </authorList>
    </citation>
    <scope>NUCLEOTIDE SEQUENCE [LARGE SCALE GENOMIC DNA]</scope>
    <source>
        <strain evidence="5 6">F435</strain>
    </source>
</reference>
<protein>
    <recommendedName>
        <fullName evidence="3">citrate synthase (unknown stereospecificity)</fullName>
        <ecNumber evidence="3">2.3.3.16</ecNumber>
    </recommendedName>
</protein>
<evidence type="ECO:0000256" key="2">
    <source>
        <dbReference type="ARBA" id="ARBA00010566"/>
    </source>
</evidence>
<dbReference type="GO" id="GO:0005829">
    <property type="term" value="C:cytosol"/>
    <property type="evidence" value="ECO:0007669"/>
    <property type="project" value="TreeGrafter"/>
</dbReference>
<dbReference type="EC" id="2.3.3.16" evidence="3"/>
<dbReference type="GO" id="GO:0036440">
    <property type="term" value="F:citrate synthase activity"/>
    <property type="evidence" value="ECO:0007669"/>
    <property type="project" value="UniProtKB-EC"/>
</dbReference>
<gene>
    <name evidence="5" type="ORF">GC722_03370</name>
</gene>
<proteinExistence type="inferred from homology"/>
<dbReference type="Pfam" id="PF00285">
    <property type="entry name" value="Citrate_synt"/>
    <property type="match status" value="1"/>
</dbReference>
<keyword evidence="4" id="KW-0808">Transferase</keyword>
<comment type="caution">
    <text evidence="5">The sequence shown here is derived from an EMBL/GenBank/DDBJ whole genome shotgun (WGS) entry which is preliminary data.</text>
</comment>
<dbReference type="GO" id="GO:0005975">
    <property type="term" value="P:carbohydrate metabolic process"/>
    <property type="evidence" value="ECO:0007669"/>
    <property type="project" value="TreeGrafter"/>
</dbReference>
<dbReference type="AlphaFoldDB" id="A0A6A9UTT7"/>
<organism evidence="5 6">
    <name type="scientific">Auraticoccus cholistanensis</name>
    <dbReference type="NCBI Taxonomy" id="2656650"/>
    <lineage>
        <taxon>Bacteria</taxon>
        <taxon>Bacillati</taxon>
        <taxon>Actinomycetota</taxon>
        <taxon>Actinomycetes</taxon>
        <taxon>Propionibacteriales</taxon>
        <taxon>Propionibacteriaceae</taxon>
        <taxon>Auraticoccus</taxon>
    </lineage>
</organism>
<dbReference type="InterPro" id="IPR002020">
    <property type="entry name" value="Citrate_synthase"/>
</dbReference>
<dbReference type="Proteomes" id="UP000435304">
    <property type="component" value="Unassembled WGS sequence"/>
</dbReference>
<dbReference type="SUPFAM" id="SSF48256">
    <property type="entry name" value="Citrate synthase"/>
    <property type="match status" value="1"/>
</dbReference>
<dbReference type="PANTHER" id="PTHR11739">
    <property type="entry name" value="CITRATE SYNTHASE"/>
    <property type="match status" value="1"/>
</dbReference>
<evidence type="ECO:0000256" key="4">
    <source>
        <dbReference type="ARBA" id="ARBA00022679"/>
    </source>
</evidence>
<dbReference type="EMBL" id="WPCU01000004">
    <property type="protein sequence ID" value="MVA75072.1"/>
    <property type="molecule type" value="Genomic_DNA"/>
</dbReference>
<dbReference type="RefSeq" id="WP_156607993.1">
    <property type="nucleotide sequence ID" value="NZ_WPCU01000004.1"/>
</dbReference>
<keyword evidence="6" id="KW-1185">Reference proteome</keyword>
<dbReference type="PANTHER" id="PTHR11739:SF4">
    <property type="entry name" value="CITRATE SYNTHASE, PEROXISOMAL"/>
    <property type="match status" value="1"/>
</dbReference>
<accession>A0A6A9UTT7</accession>
<dbReference type="InterPro" id="IPR016143">
    <property type="entry name" value="Citrate_synth-like_sm_a-sub"/>
</dbReference>
<comment type="pathway">
    <text evidence="1">Carbohydrate metabolism; tricarboxylic acid cycle.</text>
</comment>